<reference evidence="1" key="1">
    <citation type="submission" date="2019-07" db="EMBL/GenBank/DDBJ databases">
        <title>Annotation for the trematode Paragonimus miyazaki's.</title>
        <authorList>
            <person name="Choi Y.-J."/>
        </authorList>
    </citation>
    <scope>NUCLEOTIDE SEQUENCE</scope>
    <source>
        <strain evidence="1">Japan</strain>
    </source>
</reference>
<gene>
    <name evidence="1" type="ORF">EG68_00094</name>
</gene>
<evidence type="ECO:0000313" key="1">
    <source>
        <dbReference type="EMBL" id="KAF7262617.1"/>
    </source>
</evidence>
<organism evidence="1 2">
    <name type="scientific">Paragonimus skrjabini miyazakii</name>
    <dbReference type="NCBI Taxonomy" id="59628"/>
    <lineage>
        <taxon>Eukaryota</taxon>
        <taxon>Metazoa</taxon>
        <taxon>Spiralia</taxon>
        <taxon>Lophotrochozoa</taxon>
        <taxon>Platyhelminthes</taxon>
        <taxon>Trematoda</taxon>
        <taxon>Digenea</taxon>
        <taxon>Plagiorchiida</taxon>
        <taxon>Troglotremata</taxon>
        <taxon>Troglotrematidae</taxon>
        <taxon>Paragonimus</taxon>
    </lineage>
</organism>
<dbReference type="GO" id="GO:0006629">
    <property type="term" value="P:lipid metabolic process"/>
    <property type="evidence" value="ECO:0007669"/>
    <property type="project" value="InterPro"/>
</dbReference>
<dbReference type="PANTHER" id="PTHR11440">
    <property type="entry name" value="LECITHIN-CHOLESTEROL ACYLTRANSFERASE-RELATED"/>
    <property type="match status" value="1"/>
</dbReference>
<proteinExistence type="predicted"/>
<dbReference type="Gene3D" id="3.40.50.1820">
    <property type="entry name" value="alpha/beta hydrolase"/>
    <property type="match status" value="1"/>
</dbReference>
<keyword evidence="2" id="KW-1185">Reference proteome</keyword>
<evidence type="ECO:0008006" key="3">
    <source>
        <dbReference type="Google" id="ProtNLM"/>
    </source>
</evidence>
<dbReference type="InterPro" id="IPR003386">
    <property type="entry name" value="LACT/PDAT_acylTrfase"/>
</dbReference>
<protein>
    <recommendedName>
        <fullName evidence="3">Group XV phospholipase A2</fullName>
    </recommendedName>
</protein>
<evidence type="ECO:0000313" key="2">
    <source>
        <dbReference type="Proteomes" id="UP000822476"/>
    </source>
</evidence>
<dbReference type="EMBL" id="JTDE01000021">
    <property type="protein sequence ID" value="KAF7262617.1"/>
    <property type="molecule type" value="Genomic_DNA"/>
</dbReference>
<dbReference type="Pfam" id="PF02450">
    <property type="entry name" value="LCAT"/>
    <property type="match status" value="1"/>
</dbReference>
<dbReference type="InterPro" id="IPR029058">
    <property type="entry name" value="AB_hydrolase_fold"/>
</dbReference>
<dbReference type="OrthoDB" id="190846at2759"/>
<name>A0A8S9ZCW5_9TREM</name>
<dbReference type="Proteomes" id="UP000822476">
    <property type="component" value="Unassembled WGS sequence"/>
</dbReference>
<dbReference type="SUPFAM" id="SSF53474">
    <property type="entry name" value="alpha/beta-Hydrolases"/>
    <property type="match status" value="1"/>
</dbReference>
<dbReference type="AlphaFoldDB" id="A0A8S9ZCW5"/>
<sequence length="405" mass="46532">MFGKSITLIHSFEYDHFCQFLILTLRAISPRPSDTLSTQDKHPVILIPGDGGSRAYYRSKTSLFPESRILWLALKDFLVPSRFTDIFGLKFDRNLNKSYDNENYEITFPGWGETYSVEYLDEFPHAFGDYFHDIVNALVKDPFFKRNISVHGAPYDFRRAPNENQWFQKALSQLIEDTYQRNGLSPVVLVAHSMGNLYTHSFLRAQTSAWKKKYIKAYIAVSAPFGGCVKVSKTIASGENMGAFIVNPLVLRGMERSFPSLPFMAPDPRLWPPNETIIITPKRNYTVHDYNQFYEDLNYTDGYYMMEATKAGHDFLESPTDVEELYCVYGTQVATMEQLIYTSSFPDELPRLVMGDGDGTVNLRSLEVCRRWNKVNQVLLPGAQHRVILQDKRLIQLIQRVSTSV</sequence>
<accession>A0A8S9ZCW5</accession>
<dbReference type="GO" id="GO:0008374">
    <property type="term" value="F:O-acyltransferase activity"/>
    <property type="evidence" value="ECO:0007669"/>
    <property type="project" value="InterPro"/>
</dbReference>
<comment type="caution">
    <text evidence="1">The sequence shown here is derived from an EMBL/GenBank/DDBJ whole genome shotgun (WGS) entry which is preliminary data.</text>
</comment>